<dbReference type="RefSeq" id="WP_254086280.1">
    <property type="nucleotide sequence ID" value="NZ_JAHESE010000025.1"/>
</dbReference>
<protein>
    <recommendedName>
        <fullName evidence="4">UbiA prenyltransferase family protein</fullName>
    </recommendedName>
</protein>
<evidence type="ECO:0008006" key="4">
    <source>
        <dbReference type="Google" id="ProtNLM"/>
    </source>
</evidence>
<feature type="transmembrane region" description="Helical" evidence="1">
    <location>
        <begin position="160"/>
        <end position="180"/>
    </location>
</feature>
<evidence type="ECO:0000313" key="2">
    <source>
        <dbReference type="EMBL" id="MBT1710704.1"/>
    </source>
</evidence>
<accession>A0AAP2E366</accession>
<dbReference type="EMBL" id="JAHESE010000025">
    <property type="protein sequence ID" value="MBT1710704.1"/>
    <property type="molecule type" value="Genomic_DNA"/>
</dbReference>
<feature type="transmembrane region" description="Helical" evidence="1">
    <location>
        <begin position="22"/>
        <end position="40"/>
    </location>
</feature>
<dbReference type="Proteomes" id="UP001319080">
    <property type="component" value="Unassembled WGS sequence"/>
</dbReference>
<feature type="transmembrane region" description="Helical" evidence="1">
    <location>
        <begin position="91"/>
        <end position="110"/>
    </location>
</feature>
<evidence type="ECO:0000313" key="3">
    <source>
        <dbReference type="Proteomes" id="UP001319080"/>
    </source>
</evidence>
<keyword evidence="3" id="KW-1185">Reference proteome</keyword>
<proteinExistence type="predicted"/>
<sequence>MIILIASVLINYFHEFENMSNLQWLLFLIFPMIGAMYYGANFFSARYNLRSIGWLKPFLIGFVWAGVTTIYPFEYHDVLNSTHHPVTILEILLFLKNLMFISMVAILFDIKDYASDSSSHLNTMVVKIGLRKTILFVVFPLTILGVLTFLSYALVHQFSLLKMILIMIPFFLLIIVARSLKRRRSLMYYLVAIDGLLVVKAAFGILAAMVTS</sequence>
<keyword evidence="1" id="KW-1133">Transmembrane helix</keyword>
<comment type="caution">
    <text evidence="2">The sequence shown here is derived from an EMBL/GenBank/DDBJ whole genome shotgun (WGS) entry which is preliminary data.</text>
</comment>
<keyword evidence="1" id="KW-0812">Transmembrane</keyword>
<feature type="transmembrane region" description="Helical" evidence="1">
    <location>
        <begin position="187"/>
        <end position="210"/>
    </location>
</feature>
<feature type="transmembrane region" description="Helical" evidence="1">
    <location>
        <begin position="134"/>
        <end position="154"/>
    </location>
</feature>
<gene>
    <name evidence="2" type="ORF">KK062_20860</name>
</gene>
<organism evidence="2 3">
    <name type="scientific">Dawidia cretensis</name>
    <dbReference type="NCBI Taxonomy" id="2782350"/>
    <lineage>
        <taxon>Bacteria</taxon>
        <taxon>Pseudomonadati</taxon>
        <taxon>Bacteroidota</taxon>
        <taxon>Cytophagia</taxon>
        <taxon>Cytophagales</taxon>
        <taxon>Chryseotaleaceae</taxon>
        <taxon>Dawidia</taxon>
    </lineage>
</organism>
<name>A0AAP2E366_9BACT</name>
<reference evidence="2 3" key="1">
    <citation type="submission" date="2021-05" db="EMBL/GenBank/DDBJ databases">
        <title>A Polyphasic approach of four new species of the genus Ohtaekwangia: Ohtaekwangia histidinii sp. nov., Ohtaekwangia cretensis sp. nov., Ohtaekwangia indiensis sp. nov., Ohtaekwangia reichenbachii sp. nov. from diverse environment.</title>
        <authorList>
            <person name="Octaviana S."/>
        </authorList>
    </citation>
    <scope>NUCLEOTIDE SEQUENCE [LARGE SCALE GENOMIC DNA]</scope>
    <source>
        <strain evidence="2 3">PWU5</strain>
    </source>
</reference>
<keyword evidence="1" id="KW-0472">Membrane</keyword>
<dbReference type="AlphaFoldDB" id="A0AAP2E366"/>
<evidence type="ECO:0000256" key="1">
    <source>
        <dbReference type="SAM" id="Phobius"/>
    </source>
</evidence>
<feature type="transmembrane region" description="Helical" evidence="1">
    <location>
        <begin position="52"/>
        <end position="71"/>
    </location>
</feature>